<dbReference type="InParanoid" id="G2Y231"/>
<feature type="region of interest" description="Disordered" evidence="1">
    <location>
        <begin position="1"/>
        <end position="33"/>
    </location>
</feature>
<gene>
    <name evidence="2" type="ORF">BofuT4_uP043320.1</name>
</gene>
<protein>
    <submittedName>
        <fullName evidence="2">Uncharacterized protein</fullName>
    </submittedName>
</protein>
<name>G2Y231_BOTF4</name>
<reference evidence="3" key="1">
    <citation type="journal article" date="2011" name="PLoS Genet.">
        <title>Genomic analysis of the necrotrophic fungal pathogens Sclerotinia sclerotiorum and Botrytis cinerea.</title>
        <authorList>
            <person name="Amselem J."/>
            <person name="Cuomo C.A."/>
            <person name="van Kan J.A."/>
            <person name="Viaud M."/>
            <person name="Benito E.P."/>
            <person name="Couloux A."/>
            <person name="Coutinho P.M."/>
            <person name="de Vries R.P."/>
            <person name="Dyer P.S."/>
            <person name="Fillinger S."/>
            <person name="Fournier E."/>
            <person name="Gout L."/>
            <person name="Hahn M."/>
            <person name="Kohn L."/>
            <person name="Lapalu N."/>
            <person name="Plummer K.M."/>
            <person name="Pradier J.M."/>
            <person name="Quevillon E."/>
            <person name="Sharon A."/>
            <person name="Simon A."/>
            <person name="ten Have A."/>
            <person name="Tudzynski B."/>
            <person name="Tudzynski P."/>
            <person name="Wincker P."/>
            <person name="Andrew M."/>
            <person name="Anthouard V."/>
            <person name="Beever R.E."/>
            <person name="Beffa R."/>
            <person name="Benoit I."/>
            <person name="Bouzid O."/>
            <person name="Brault B."/>
            <person name="Chen Z."/>
            <person name="Choquer M."/>
            <person name="Collemare J."/>
            <person name="Cotton P."/>
            <person name="Danchin E.G."/>
            <person name="Da Silva C."/>
            <person name="Gautier A."/>
            <person name="Giraud C."/>
            <person name="Giraud T."/>
            <person name="Gonzalez C."/>
            <person name="Grossetete S."/>
            <person name="Guldener U."/>
            <person name="Henrissat B."/>
            <person name="Howlett B.J."/>
            <person name="Kodira C."/>
            <person name="Kretschmer M."/>
            <person name="Lappartient A."/>
            <person name="Leroch M."/>
            <person name="Levis C."/>
            <person name="Mauceli E."/>
            <person name="Neuveglise C."/>
            <person name="Oeser B."/>
            <person name="Pearson M."/>
            <person name="Poulain J."/>
            <person name="Poussereau N."/>
            <person name="Quesneville H."/>
            <person name="Rascle C."/>
            <person name="Schumacher J."/>
            <person name="Segurens B."/>
            <person name="Sexton A."/>
            <person name="Silva E."/>
            <person name="Sirven C."/>
            <person name="Soanes D.M."/>
            <person name="Talbot N.J."/>
            <person name="Templeton M."/>
            <person name="Yandava C."/>
            <person name="Yarden O."/>
            <person name="Zeng Q."/>
            <person name="Rollins J.A."/>
            <person name="Lebrun M.H."/>
            <person name="Dickman M."/>
        </authorList>
    </citation>
    <scope>NUCLEOTIDE SEQUENCE [LARGE SCALE GENOMIC DNA]</scope>
    <source>
        <strain evidence="3">T4</strain>
    </source>
</reference>
<proteinExistence type="predicted"/>
<dbReference type="AlphaFoldDB" id="G2Y231"/>
<accession>G2Y231</accession>
<evidence type="ECO:0000313" key="3">
    <source>
        <dbReference type="Proteomes" id="UP000008177"/>
    </source>
</evidence>
<sequence length="68" mass="7824">MSRINPNVSNTTPSNQFYNTQASKQAPTAFRNNPILNPTSSRLPLSFLFYFEPSKNRIVVLVSYWLIM</sequence>
<dbReference type="EMBL" id="FQ790282">
    <property type="protein sequence ID" value="CCD46721.1"/>
    <property type="molecule type" value="Genomic_DNA"/>
</dbReference>
<dbReference type="HOGENOM" id="CLU_2793692_0_0_1"/>
<organism evidence="2 3">
    <name type="scientific">Botryotinia fuckeliana (strain T4)</name>
    <name type="common">Noble rot fungus</name>
    <name type="synonym">Botrytis cinerea</name>
    <dbReference type="NCBI Taxonomy" id="999810"/>
    <lineage>
        <taxon>Eukaryota</taxon>
        <taxon>Fungi</taxon>
        <taxon>Dikarya</taxon>
        <taxon>Ascomycota</taxon>
        <taxon>Pezizomycotina</taxon>
        <taxon>Leotiomycetes</taxon>
        <taxon>Helotiales</taxon>
        <taxon>Sclerotiniaceae</taxon>
        <taxon>Botrytis</taxon>
    </lineage>
</organism>
<dbReference type="Proteomes" id="UP000008177">
    <property type="component" value="Unplaced contigs"/>
</dbReference>
<evidence type="ECO:0000313" key="2">
    <source>
        <dbReference type="EMBL" id="CCD46721.1"/>
    </source>
</evidence>
<evidence type="ECO:0000256" key="1">
    <source>
        <dbReference type="SAM" id="MobiDB-lite"/>
    </source>
</evidence>